<sequence>LGLARNPRLEKLLAPTMDRAFEVSSHTGKPARRFGEWQYSTLETWSRQRRVIGKPEITQRGENPRFIVTSLPASRNAARRVYEEIYCARGDMENRIKEQQLDLFATRTPGRLMRVNQLRLWFSSVAYVLLNELRRLGLAGTRWAGARPSTLRLRLLKIGARVRVTAR</sequence>
<evidence type="ECO:0000313" key="2">
    <source>
        <dbReference type="EMBL" id="MCA9730475.1"/>
    </source>
</evidence>
<dbReference type="Proteomes" id="UP000697710">
    <property type="component" value="Unassembled WGS sequence"/>
</dbReference>
<dbReference type="InterPro" id="IPR025668">
    <property type="entry name" value="Tnp_DDE_dom"/>
</dbReference>
<evidence type="ECO:0000259" key="1">
    <source>
        <dbReference type="Pfam" id="PF13701"/>
    </source>
</evidence>
<feature type="domain" description="Transposase DDE" evidence="1">
    <location>
        <begin position="1"/>
        <end position="167"/>
    </location>
</feature>
<gene>
    <name evidence="2" type="ORF">KC729_22545</name>
</gene>
<reference evidence="2" key="1">
    <citation type="submission" date="2020-04" db="EMBL/GenBank/DDBJ databases">
        <authorList>
            <person name="Zhang T."/>
        </authorList>
    </citation>
    <scope>NUCLEOTIDE SEQUENCE</scope>
    <source>
        <strain evidence="2">HKST-UBA01</strain>
    </source>
</reference>
<dbReference type="EMBL" id="JAGQHR010001245">
    <property type="protein sequence ID" value="MCA9730475.1"/>
    <property type="molecule type" value="Genomic_DNA"/>
</dbReference>
<feature type="non-terminal residue" evidence="2">
    <location>
        <position position="167"/>
    </location>
</feature>
<evidence type="ECO:0000313" key="3">
    <source>
        <dbReference type="Proteomes" id="UP000697710"/>
    </source>
</evidence>
<name>A0A956M5M5_UNCEI</name>
<accession>A0A956M5M5</accession>
<comment type="caution">
    <text evidence="2">The sequence shown here is derived from an EMBL/GenBank/DDBJ whole genome shotgun (WGS) entry which is preliminary data.</text>
</comment>
<dbReference type="AlphaFoldDB" id="A0A956M5M5"/>
<organism evidence="2 3">
    <name type="scientific">Eiseniibacteriota bacterium</name>
    <dbReference type="NCBI Taxonomy" id="2212470"/>
    <lineage>
        <taxon>Bacteria</taxon>
        <taxon>Candidatus Eiseniibacteriota</taxon>
    </lineage>
</organism>
<reference evidence="2" key="2">
    <citation type="journal article" date="2021" name="Microbiome">
        <title>Successional dynamics and alternative stable states in a saline activated sludge microbial community over 9 years.</title>
        <authorList>
            <person name="Wang Y."/>
            <person name="Ye J."/>
            <person name="Ju F."/>
            <person name="Liu L."/>
            <person name="Boyd J.A."/>
            <person name="Deng Y."/>
            <person name="Parks D.H."/>
            <person name="Jiang X."/>
            <person name="Yin X."/>
            <person name="Woodcroft B.J."/>
            <person name="Tyson G.W."/>
            <person name="Hugenholtz P."/>
            <person name="Polz M.F."/>
            <person name="Zhang T."/>
        </authorList>
    </citation>
    <scope>NUCLEOTIDE SEQUENCE</scope>
    <source>
        <strain evidence="2">HKST-UBA01</strain>
    </source>
</reference>
<protein>
    <submittedName>
        <fullName evidence="2">Transposase</fullName>
    </submittedName>
</protein>
<proteinExistence type="predicted"/>
<dbReference type="Pfam" id="PF13701">
    <property type="entry name" value="DDE_Tnp_1_4"/>
    <property type="match status" value="1"/>
</dbReference>
<feature type="non-terminal residue" evidence="2">
    <location>
        <position position="1"/>
    </location>
</feature>